<evidence type="ECO:0000313" key="10">
    <source>
        <dbReference type="Proteomes" id="UP000809431"/>
    </source>
</evidence>
<evidence type="ECO:0000256" key="3">
    <source>
        <dbReference type="ARBA" id="ARBA00022475"/>
    </source>
</evidence>
<name>A0ABS2BG50_9NEIS</name>
<comment type="similarity">
    <text evidence="7">Belongs to the binding-protein-dependent transport system permease family.</text>
</comment>
<feature type="transmembrane region" description="Helical" evidence="7">
    <location>
        <begin position="186"/>
        <end position="207"/>
    </location>
</feature>
<dbReference type="Proteomes" id="UP000809431">
    <property type="component" value="Unassembled WGS sequence"/>
</dbReference>
<keyword evidence="3" id="KW-1003">Cell membrane</keyword>
<accession>A0ABS2BG50</accession>
<dbReference type="CDD" id="cd06261">
    <property type="entry name" value="TM_PBP2"/>
    <property type="match status" value="1"/>
</dbReference>
<evidence type="ECO:0000256" key="6">
    <source>
        <dbReference type="ARBA" id="ARBA00023136"/>
    </source>
</evidence>
<organism evidence="9 10">
    <name type="scientific">Jeongeupia naejangsanensis</name>
    <dbReference type="NCBI Taxonomy" id="613195"/>
    <lineage>
        <taxon>Bacteria</taxon>
        <taxon>Pseudomonadati</taxon>
        <taxon>Pseudomonadota</taxon>
        <taxon>Betaproteobacteria</taxon>
        <taxon>Neisseriales</taxon>
        <taxon>Chitinibacteraceae</taxon>
        <taxon>Jeongeupia</taxon>
    </lineage>
</organism>
<reference evidence="9 10" key="1">
    <citation type="submission" date="2021-01" db="EMBL/GenBank/DDBJ databases">
        <title>Draft Genome Sequence and Polyhydroxyalkanoate Biosynthetic Potential of Jeongeupia naejangsanensis Type Strain DSM 24253.</title>
        <authorList>
            <person name="Turrini P."/>
            <person name="Artuso I."/>
            <person name="Lugli G.A."/>
            <person name="Frangipani E."/>
            <person name="Ventura M."/>
            <person name="Visca P."/>
        </authorList>
    </citation>
    <scope>NUCLEOTIDE SEQUENCE [LARGE SCALE GENOMIC DNA]</scope>
    <source>
        <strain evidence="9 10">DSM 24253</strain>
    </source>
</reference>
<feature type="transmembrane region" description="Helical" evidence="7">
    <location>
        <begin position="87"/>
        <end position="108"/>
    </location>
</feature>
<keyword evidence="10" id="KW-1185">Reference proteome</keyword>
<dbReference type="InterPro" id="IPR000515">
    <property type="entry name" value="MetI-like"/>
</dbReference>
<keyword evidence="2 7" id="KW-0813">Transport</keyword>
<dbReference type="Gene3D" id="1.10.3720.10">
    <property type="entry name" value="MetI-like"/>
    <property type="match status" value="1"/>
</dbReference>
<evidence type="ECO:0000256" key="4">
    <source>
        <dbReference type="ARBA" id="ARBA00022692"/>
    </source>
</evidence>
<comment type="caution">
    <text evidence="9">The sequence shown here is derived from an EMBL/GenBank/DDBJ whole genome shotgun (WGS) entry which is preliminary data.</text>
</comment>
<protein>
    <submittedName>
        <fullName evidence="9">ABC transporter permease</fullName>
    </submittedName>
</protein>
<dbReference type="SUPFAM" id="SSF161098">
    <property type="entry name" value="MetI-like"/>
    <property type="match status" value="1"/>
</dbReference>
<dbReference type="InterPro" id="IPR035906">
    <property type="entry name" value="MetI-like_sf"/>
</dbReference>
<comment type="subcellular location">
    <subcellularLocation>
        <location evidence="1 7">Cell membrane</location>
        <topology evidence="1 7">Multi-pass membrane protein</topology>
    </subcellularLocation>
</comment>
<dbReference type="PANTHER" id="PTHR30151:SF25">
    <property type="entry name" value="TAURINE TRANSPORT SYSTEM PERMEASE PROTEIN TAUC"/>
    <property type="match status" value="1"/>
</dbReference>
<dbReference type="PROSITE" id="PS50928">
    <property type="entry name" value="ABC_TM1"/>
    <property type="match status" value="1"/>
</dbReference>
<evidence type="ECO:0000259" key="8">
    <source>
        <dbReference type="PROSITE" id="PS50928"/>
    </source>
</evidence>
<evidence type="ECO:0000313" key="9">
    <source>
        <dbReference type="EMBL" id="MBM3114579.1"/>
    </source>
</evidence>
<feature type="transmembrane region" description="Helical" evidence="7">
    <location>
        <begin position="27"/>
        <end position="52"/>
    </location>
</feature>
<feature type="transmembrane region" description="Helical" evidence="7">
    <location>
        <begin position="120"/>
        <end position="140"/>
    </location>
</feature>
<evidence type="ECO:0000256" key="7">
    <source>
        <dbReference type="RuleBase" id="RU363032"/>
    </source>
</evidence>
<dbReference type="EMBL" id="JAESND010000001">
    <property type="protein sequence ID" value="MBM3114579.1"/>
    <property type="molecule type" value="Genomic_DNA"/>
</dbReference>
<feature type="transmembrane region" description="Helical" evidence="7">
    <location>
        <begin position="236"/>
        <end position="256"/>
    </location>
</feature>
<keyword evidence="5 7" id="KW-1133">Transmembrane helix</keyword>
<dbReference type="RefSeq" id="WP_203536263.1">
    <property type="nucleotide sequence ID" value="NZ_JAESND010000001.1"/>
</dbReference>
<dbReference type="PANTHER" id="PTHR30151">
    <property type="entry name" value="ALKANE SULFONATE ABC TRANSPORTER-RELATED, MEMBRANE SUBUNIT"/>
    <property type="match status" value="1"/>
</dbReference>
<proteinExistence type="inferred from homology"/>
<feature type="domain" description="ABC transmembrane type-1" evidence="8">
    <location>
        <begin position="76"/>
        <end position="260"/>
    </location>
</feature>
<gene>
    <name evidence="9" type="ORF">JMJ54_01945</name>
</gene>
<evidence type="ECO:0000256" key="1">
    <source>
        <dbReference type="ARBA" id="ARBA00004651"/>
    </source>
</evidence>
<evidence type="ECO:0000256" key="2">
    <source>
        <dbReference type="ARBA" id="ARBA00022448"/>
    </source>
</evidence>
<dbReference type="Pfam" id="PF00528">
    <property type="entry name" value="BPD_transp_1"/>
    <property type="match status" value="1"/>
</dbReference>
<keyword evidence="6 7" id="KW-0472">Membrane</keyword>
<sequence>MNKPNGFVAAQAVSLPWPVRWPAWRSLLPWSSLTVPALLLLVWSSLSASGWISPQLLPSPLTVADAGIALWQDGELQGHLGVSLSRLAIGFGIGALGGLAFGAALAVSRNVEDYAGGLFHLFRHIPTIALIPPFILAFGVGETFKILIVVKGVFFPVAIAAHDAVRNIPRGYFEVARLYKLSRPAVVRHLLLPATLPSILTGLRIGLDRSWMLLVVAEQIAAENGIGQMMEMARQIFRIDIVMLGVVLTGVIGFALDRSVRQLETLTTRWRR</sequence>
<keyword evidence="4 7" id="KW-0812">Transmembrane</keyword>
<evidence type="ECO:0000256" key="5">
    <source>
        <dbReference type="ARBA" id="ARBA00022989"/>
    </source>
</evidence>
<feature type="transmembrane region" description="Helical" evidence="7">
    <location>
        <begin position="146"/>
        <end position="165"/>
    </location>
</feature>